<accession>A0A8R1HIQ1</accession>
<proteinExistence type="predicted"/>
<keyword evidence="1" id="KW-1133">Transmembrane helix</keyword>
<protein>
    <submittedName>
        <fullName evidence="2">Uncharacterized protein</fullName>
    </submittedName>
</protein>
<keyword evidence="1" id="KW-0812">Transmembrane</keyword>
<sequence>MVIGSISEEIHENHYNEIWAALQGSPEAITKIISRNSDPASGSIAGGKLEQIISFCDRAKWLGGVIFTVWTLIVDTLVTGVILALIFMYFATGFLSVYLPFSRSMPKHELERVVTPRPTLDEYEAIRNRLATPRINALETSSREFFTAQIPIKANGIHCRALVDTGASFTVASEDMCCLLGIGQLLEPTSHTAIGSFMLFQDTHFTKGKCIPSGPQSYEFILGNDLLQRLPKFYLDYTKGVFEIGEDKLPLGQQRNASIFPSRHAVHVMKDTVIPARSESFVRCIVPGVAQTADLVLLSQTNTLSSQDLVIAPAVFSANFVNLLVTNPTNEPKILYANTKAASATEFYLTTDRGRKIIMEVDHSETVTGALRVHTRFATVNKPTSKETMDLLNAQVTATQTKELHPGWLRLFPENDFLSGVPRDSSAWKLAKAVADGGRLHRRPPCDTSLPQVCDFLNDPQREYCQMHLLDQNAATLANSPPGLGKTVMISAAAIAASSIFPGKLNIICGVTKASASEAVVKLAELEANNPVRFTRLISEQNRQRQQDSTHSDADYPELWKRVLAIALRRSADSALNGCSPTANGIFLRLTDCIYSLTFFIPETPTPRHSTGAVKKATPS</sequence>
<dbReference type="InterPro" id="IPR027417">
    <property type="entry name" value="P-loop_NTPase"/>
</dbReference>
<dbReference type="InterPro" id="IPR021109">
    <property type="entry name" value="Peptidase_aspartic_dom_sf"/>
</dbReference>
<name>A0A8R1HIQ1_CAEJA</name>
<keyword evidence="3" id="KW-1185">Reference proteome</keyword>
<dbReference type="Gene3D" id="2.40.70.10">
    <property type="entry name" value="Acid Proteases"/>
    <property type="match status" value="1"/>
</dbReference>
<dbReference type="SUPFAM" id="SSF50630">
    <property type="entry name" value="Acid proteases"/>
    <property type="match status" value="1"/>
</dbReference>
<dbReference type="Proteomes" id="UP000005237">
    <property type="component" value="Unassembled WGS sequence"/>
</dbReference>
<organism evidence="2 3">
    <name type="scientific">Caenorhabditis japonica</name>
    <dbReference type="NCBI Taxonomy" id="281687"/>
    <lineage>
        <taxon>Eukaryota</taxon>
        <taxon>Metazoa</taxon>
        <taxon>Ecdysozoa</taxon>
        <taxon>Nematoda</taxon>
        <taxon>Chromadorea</taxon>
        <taxon>Rhabditida</taxon>
        <taxon>Rhabditina</taxon>
        <taxon>Rhabditomorpha</taxon>
        <taxon>Rhabditoidea</taxon>
        <taxon>Rhabditidae</taxon>
        <taxon>Peloderinae</taxon>
        <taxon>Caenorhabditis</taxon>
    </lineage>
</organism>
<dbReference type="Gene3D" id="3.40.50.300">
    <property type="entry name" value="P-loop containing nucleotide triphosphate hydrolases"/>
    <property type="match status" value="1"/>
</dbReference>
<evidence type="ECO:0000313" key="2">
    <source>
        <dbReference type="EnsemblMetazoa" id="CJA02824.1"/>
    </source>
</evidence>
<dbReference type="EnsemblMetazoa" id="CJA02824.1">
    <property type="protein sequence ID" value="CJA02824.1"/>
    <property type="gene ID" value="WBGene00122028"/>
</dbReference>
<reference evidence="2" key="2">
    <citation type="submission" date="2022-06" db="UniProtKB">
        <authorList>
            <consortium name="EnsemblMetazoa"/>
        </authorList>
    </citation>
    <scope>IDENTIFICATION</scope>
    <source>
        <strain evidence="2">DF5081</strain>
    </source>
</reference>
<evidence type="ECO:0000313" key="3">
    <source>
        <dbReference type="Proteomes" id="UP000005237"/>
    </source>
</evidence>
<reference evidence="3" key="1">
    <citation type="submission" date="2010-08" db="EMBL/GenBank/DDBJ databases">
        <authorList>
            <consortium name="Caenorhabditis japonica Sequencing Consortium"/>
            <person name="Wilson R.K."/>
        </authorList>
    </citation>
    <scope>NUCLEOTIDE SEQUENCE [LARGE SCALE GENOMIC DNA]</scope>
    <source>
        <strain evidence="3">DF5081</strain>
    </source>
</reference>
<feature type="transmembrane region" description="Helical" evidence="1">
    <location>
        <begin position="77"/>
        <end position="99"/>
    </location>
</feature>
<evidence type="ECO:0000256" key="1">
    <source>
        <dbReference type="SAM" id="Phobius"/>
    </source>
</evidence>
<keyword evidence="1" id="KW-0472">Membrane</keyword>
<dbReference type="AlphaFoldDB" id="A0A8R1HIQ1"/>